<dbReference type="EMBL" id="BNAY01000012">
    <property type="protein sequence ID" value="GHH35217.1"/>
    <property type="molecule type" value="Genomic_DNA"/>
</dbReference>
<feature type="compositionally biased region" description="Basic and acidic residues" evidence="1">
    <location>
        <begin position="144"/>
        <end position="153"/>
    </location>
</feature>
<keyword evidence="3" id="KW-1185">Reference proteome</keyword>
<gene>
    <name evidence="2" type="ORF">GCM10017790_76160</name>
</gene>
<accession>A0ABQ3MDM2</accession>
<reference evidence="3" key="1">
    <citation type="journal article" date="2019" name="Int. J. Syst. Evol. Microbiol.">
        <title>The Global Catalogue of Microorganisms (GCM) 10K type strain sequencing project: providing services to taxonomists for standard genome sequencing and annotation.</title>
        <authorList>
            <consortium name="The Broad Institute Genomics Platform"/>
            <consortium name="The Broad Institute Genome Sequencing Center for Infectious Disease"/>
            <person name="Wu L."/>
            <person name="Ma J."/>
        </authorList>
    </citation>
    <scope>NUCLEOTIDE SEQUENCE [LARGE SCALE GENOMIC DNA]</scope>
    <source>
        <strain evidence="3">CGMCC 4.7683</strain>
    </source>
</reference>
<dbReference type="Proteomes" id="UP000635387">
    <property type="component" value="Unassembled WGS sequence"/>
</dbReference>
<organism evidence="2 3">
    <name type="scientific">Amycolatopsis oliviviridis</name>
    <dbReference type="NCBI Taxonomy" id="1471590"/>
    <lineage>
        <taxon>Bacteria</taxon>
        <taxon>Bacillati</taxon>
        <taxon>Actinomycetota</taxon>
        <taxon>Actinomycetes</taxon>
        <taxon>Pseudonocardiales</taxon>
        <taxon>Pseudonocardiaceae</taxon>
        <taxon>Amycolatopsis</taxon>
    </lineage>
</organism>
<comment type="caution">
    <text evidence="2">The sequence shown here is derived from an EMBL/GenBank/DDBJ whole genome shotgun (WGS) entry which is preliminary data.</text>
</comment>
<evidence type="ECO:0000313" key="2">
    <source>
        <dbReference type="EMBL" id="GHH35217.1"/>
    </source>
</evidence>
<evidence type="ECO:0000313" key="3">
    <source>
        <dbReference type="Proteomes" id="UP000635387"/>
    </source>
</evidence>
<name>A0ABQ3MDM2_9PSEU</name>
<protein>
    <submittedName>
        <fullName evidence="2">Uncharacterized protein</fullName>
    </submittedName>
</protein>
<evidence type="ECO:0000256" key="1">
    <source>
        <dbReference type="SAM" id="MobiDB-lite"/>
    </source>
</evidence>
<sequence>MHEGTRAAVTEDRVGQWLMGTDFAIAESGREYERTVDHGAAASGPGTYARGGYTLDAAAAGDMLGQAKEALEELRTLKIDVQKLKAVQPPAKDPASVAYNARLASGSGVFDHGVAHIDTEIEYLVELIGKIEEAFAKTQGQEHIATESIKDKASQQPGSNRHGSSEGGSAG</sequence>
<feature type="region of interest" description="Disordered" evidence="1">
    <location>
        <begin position="139"/>
        <end position="171"/>
    </location>
</feature>
<proteinExistence type="predicted"/>